<reference evidence="1" key="1">
    <citation type="submission" date="2014-09" db="EMBL/GenBank/DDBJ databases">
        <authorList>
            <person name="Magalhaes I.L.F."/>
            <person name="Oliveira U."/>
            <person name="Santos F.R."/>
            <person name="Vidigal T.H.D.A."/>
            <person name="Brescovit A.D."/>
            <person name="Santos A.J."/>
        </authorList>
    </citation>
    <scope>NUCLEOTIDE SEQUENCE</scope>
    <source>
        <tissue evidence="1">Shoot tissue taken approximately 20 cm above the soil surface</tissue>
    </source>
</reference>
<dbReference type="AlphaFoldDB" id="A0A0A8YSC1"/>
<organism evidence="1">
    <name type="scientific">Arundo donax</name>
    <name type="common">Giant reed</name>
    <name type="synonym">Donax arundinaceus</name>
    <dbReference type="NCBI Taxonomy" id="35708"/>
    <lineage>
        <taxon>Eukaryota</taxon>
        <taxon>Viridiplantae</taxon>
        <taxon>Streptophyta</taxon>
        <taxon>Embryophyta</taxon>
        <taxon>Tracheophyta</taxon>
        <taxon>Spermatophyta</taxon>
        <taxon>Magnoliopsida</taxon>
        <taxon>Liliopsida</taxon>
        <taxon>Poales</taxon>
        <taxon>Poaceae</taxon>
        <taxon>PACMAD clade</taxon>
        <taxon>Arundinoideae</taxon>
        <taxon>Arundineae</taxon>
        <taxon>Arundo</taxon>
    </lineage>
</organism>
<protein>
    <submittedName>
        <fullName evidence="1">Phosphatidylinositol synthase 2</fullName>
    </submittedName>
</protein>
<name>A0A0A8YSC1_ARUDO</name>
<reference evidence="1" key="2">
    <citation type="journal article" date="2015" name="Data Brief">
        <title>Shoot transcriptome of the giant reed, Arundo donax.</title>
        <authorList>
            <person name="Barrero R.A."/>
            <person name="Guerrero F.D."/>
            <person name="Moolhuijzen P."/>
            <person name="Goolsby J.A."/>
            <person name="Tidwell J."/>
            <person name="Bellgard S.E."/>
            <person name="Bellgard M.I."/>
        </authorList>
    </citation>
    <scope>NUCLEOTIDE SEQUENCE</scope>
    <source>
        <tissue evidence="1">Shoot tissue taken approximately 20 cm above the soil surface</tissue>
    </source>
</reference>
<evidence type="ECO:0000313" key="1">
    <source>
        <dbReference type="EMBL" id="JAD29864.1"/>
    </source>
</evidence>
<dbReference type="EMBL" id="GBRH01268031">
    <property type="protein sequence ID" value="JAD29864.1"/>
    <property type="molecule type" value="Transcribed_RNA"/>
</dbReference>
<sequence>MMSRHISSSHCMYEPWCTSLTECSLGHVKYKTECNRWLPGSLATLQVKHNTRVCSCFHLDDIGKLFHCPAN</sequence>
<accession>A0A0A8YSC1</accession>
<proteinExistence type="predicted"/>